<feature type="compositionally biased region" description="Basic and acidic residues" evidence="1">
    <location>
        <begin position="64"/>
        <end position="73"/>
    </location>
</feature>
<proteinExistence type="predicted"/>
<organism evidence="2 3">
    <name type="scientific">Friedmanniomyces endolithicus</name>
    <dbReference type="NCBI Taxonomy" id="329885"/>
    <lineage>
        <taxon>Eukaryota</taxon>
        <taxon>Fungi</taxon>
        <taxon>Dikarya</taxon>
        <taxon>Ascomycota</taxon>
        <taxon>Pezizomycotina</taxon>
        <taxon>Dothideomycetes</taxon>
        <taxon>Dothideomycetidae</taxon>
        <taxon>Mycosphaerellales</taxon>
        <taxon>Teratosphaeriaceae</taxon>
        <taxon>Friedmanniomyces</taxon>
    </lineage>
</organism>
<gene>
    <name evidence="2" type="ORF">LTR91_015108</name>
</gene>
<evidence type="ECO:0000313" key="2">
    <source>
        <dbReference type="EMBL" id="KAK0972562.1"/>
    </source>
</evidence>
<dbReference type="EMBL" id="JAUJLE010000168">
    <property type="protein sequence ID" value="KAK0972562.1"/>
    <property type="molecule type" value="Genomic_DNA"/>
</dbReference>
<reference evidence="2" key="1">
    <citation type="submission" date="2023-06" db="EMBL/GenBank/DDBJ databases">
        <title>Black Yeasts Isolated from many extreme environments.</title>
        <authorList>
            <person name="Coleine C."/>
            <person name="Stajich J.E."/>
            <person name="Selbmann L."/>
        </authorList>
    </citation>
    <scope>NUCLEOTIDE SEQUENCE</scope>
    <source>
        <strain evidence="2">CCFEE 5200</strain>
    </source>
</reference>
<dbReference type="AlphaFoldDB" id="A0AAN6KAH3"/>
<sequence>MGDLLHDMIFVHLKGEMEDAAKSGEDPNAKNQRTAGRAYGNEPGGIPDHPRQAELMEGVNPTDPKMRVERERTAGVVNADASRGTECDTDKKADADDETEVDRRRSGWLEAAQSMGAPWYPYT</sequence>
<feature type="compositionally biased region" description="Basic and acidic residues" evidence="1">
    <location>
        <begin position="19"/>
        <end position="28"/>
    </location>
</feature>
<name>A0AAN6KAH3_9PEZI</name>
<feature type="region of interest" description="Disordered" evidence="1">
    <location>
        <begin position="19"/>
        <end position="105"/>
    </location>
</feature>
<feature type="compositionally biased region" description="Basic and acidic residues" evidence="1">
    <location>
        <begin position="83"/>
        <end position="94"/>
    </location>
</feature>
<protein>
    <submittedName>
        <fullName evidence="2">Uncharacterized protein</fullName>
    </submittedName>
</protein>
<dbReference type="Proteomes" id="UP001175353">
    <property type="component" value="Unassembled WGS sequence"/>
</dbReference>
<evidence type="ECO:0000313" key="3">
    <source>
        <dbReference type="Proteomes" id="UP001175353"/>
    </source>
</evidence>
<comment type="caution">
    <text evidence="2">The sequence shown here is derived from an EMBL/GenBank/DDBJ whole genome shotgun (WGS) entry which is preliminary data.</text>
</comment>
<keyword evidence="3" id="KW-1185">Reference proteome</keyword>
<accession>A0AAN6KAH3</accession>
<evidence type="ECO:0000256" key="1">
    <source>
        <dbReference type="SAM" id="MobiDB-lite"/>
    </source>
</evidence>